<dbReference type="Gene3D" id="3.40.30.10">
    <property type="entry name" value="Glutaredoxin"/>
    <property type="match status" value="1"/>
</dbReference>
<dbReference type="EMBL" id="JACHVC010000012">
    <property type="protein sequence ID" value="MBC2606473.1"/>
    <property type="molecule type" value="Genomic_DNA"/>
</dbReference>
<accession>A0A7X1B6A6</accession>
<proteinExistence type="predicted"/>
<evidence type="ECO:0000313" key="1">
    <source>
        <dbReference type="EMBL" id="MBC2606473.1"/>
    </source>
</evidence>
<keyword evidence="2" id="KW-1185">Reference proteome</keyword>
<dbReference type="Proteomes" id="UP000526501">
    <property type="component" value="Unassembled WGS sequence"/>
</dbReference>
<protein>
    <recommendedName>
        <fullName evidence="3">Thioredoxin domain-containing protein</fullName>
    </recommendedName>
</protein>
<sequence length="122" mass="13647">MNWISDIEEALAKRAAEGKRLLMIFKGNGDWCRWCNALDALLKESSALDDYLETEGILGAKILIPRKTEDVEGIRERFGITGIPFLVFYSEEGTVEGTTEFIDDGDASSYVQWIESVDSSAF</sequence>
<name>A0A7X1B6A6_9BACT</name>
<reference evidence="1 2" key="1">
    <citation type="submission" date="2020-07" db="EMBL/GenBank/DDBJ databases">
        <authorList>
            <person name="Feng X."/>
        </authorList>
    </citation>
    <scope>NUCLEOTIDE SEQUENCE [LARGE SCALE GENOMIC DNA]</scope>
    <source>
        <strain evidence="1 2">JCM23202</strain>
    </source>
</reference>
<dbReference type="AlphaFoldDB" id="A0A7X1B6A6"/>
<evidence type="ECO:0008006" key="3">
    <source>
        <dbReference type="Google" id="ProtNLM"/>
    </source>
</evidence>
<dbReference type="RefSeq" id="WP_185660345.1">
    <property type="nucleotide sequence ID" value="NZ_CAWPOO010000012.1"/>
</dbReference>
<gene>
    <name evidence="1" type="ORF">H5P27_10505</name>
</gene>
<dbReference type="SUPFAM" id="SSF52833">
    <property type="entry name" value="Thioredoxin-like"/>
    <property type="match status" value="1"/>
</dbReference>
<dbReference type="InterPro" id="IPR036249">
    <property type="entry name" value="Thioredoxin-like_sf"/>
</dbReference>
<organism evidence="1 2">
    <name type="scientific">Pelagicoccus albus</name>
    <dbReference type="NCBI Taxonomy" id="415222"/>
    <lineage>
        <taxon>Bacteria</taxon>
        <taxon>Pseudomonadati</taxon>
        <taxon>Verrucomicrobiota</taxon>
        <taxon>Opitutia</taxon>
        <taxon>Puniceicoccales</taxon>
        <taxon>Pelagicoccaceae</taxon>
        <taxon>Pelagicoccus</taxon>
    </lineage>
</organism>
<comment type="caution">
    <text evidence="1">The sequence shown here is derived from an EMBL/GenBank/DDBJ whole genome shotgun (WGS) entry which is preliminary data.</text>
</comment>
<evidence type="ECO:0000313" key="2">
    <source>
        <dbReference type="Proteomes" id="UP000526501"/>
    </source>
</evidence>